<dbReference type="AlphaFoldDB" id="A0A9P6H6M1"/>
<dbReference type="Pfam" id="PF09073">
    <property type="entry name" value="BUD22"/>
    <property type="match status" value="1"/>
</dbReference>
<keyword evidence="1" id="KW-0175">Coiled coil</keyword>
<feature type="domain" description="Bud22" evidence="3">
    <location>
        <begin position="33"/>
        <end position="474"/>
    </location>
</feature>
<dbReference type="GO" id="GO:0005634">
    <property type="term" value="C:nucleus"/>
    <property type="evidence" value="ECO:0007669"/>
    <property type="project" value="TreeGrafter"/>
</dbReference>
<feature type="compositionally biased region" description="Basic residues" evidence="2">
    <location>
        <begin position="1"/>
        <end position="12"/>
    </location>
</feature>
<feature type="compositionally biased region" description="Basic and acidic residues" evidence="2">
    <location>
        <begin position="439"/>
        <end position="461"/>
    </location>
</feature>
<feature type="region of interest" description="Disordered" evidence="2">
    <location>
        <begin position="1"/>
        <end position="26"/>
    </location>
</feature>
<comment type="caution">
    <text evidence="4">The sequence shown here is derived from an EMBL/GenBank/DDBJ whole genome shotgun (WGS) entry which is preliminary data.</text>
</comment>
<accession>A0A9P6H6M1</accession>
<feature type="compositionally biased region" description="Acidic residues" evidence="2">
    <location>
        <begin position="278"/>
        <end position="291"/>
    </location>
</feature>
<dbReference type="EMBL" id="WIUZ02000017">
    <property type="protein sequence ID" value="KAF9780333.1"/>
    <property type="molecule type" value="Genomic_DNA"/>
</dbReference>
<keyword evidence="5" id="KW-1185">Reference proteome</keyword>
<evidence type="ECO:0000256" key="2">
    <source>
        <dbReference type="SAM" id="MobiDB-lite"/>
    </source>
</evidence>
<dbReference type="GO" id="GO:0030490">
    <property type="term" value="P:maturation of SSU-rRNA"/>
    <property type="evidence" value="ECO:0007669"/>
    <property type="project" value="TreeGrafter"/>
</dbReference>
<sequence>MSTGRGIKRKSGPARPPQERVQLTPEQILPGKLHHSLQEFKRLAKQAKVNETQIIVKKLKSLRSSSDKPGADAHNSANTLRDLEAQLAALKALNLAHFAAATLVQKLKHNRTLSTNETVLEFLSTALQPSLPTTYYTVEPQSAEGKIRNRLTSCKSFSGRASGLVTDLQAILDPSVAKSSGATHAAVVDEEGDSEGQAVEGTGEDDFFTQTQSSDHHVDDDGWESGSVHSQNENPSTGQSMTSTDSESESGSILDADLLDRPNSRAKSKVKLKPEFVSESDEGEPTPDSDSDTPLPSSHAQKRASKPSGKAGTSTFLPSLSVGYIPGTGDSDPEDELEAVDGKDGRKNRRGQRARRAIWEKKYGKGAKHVVKQREEDAEKQKIKEEKRRLREAAAKRPRWATKKAFEPPKQSDSGYGGRTPAKADGGGRGHGQPPSKKPRLEDKPLHPSWEAKKQMKKKESAAIVPSAGKKVVF</sequence>
<dbReference type="Proteomes" id="UP000736335">
    <property type="component" value="Unassembled WGS sequence"/>
</dbReference>
<reference evidence="4" key="1">
    <citation type="journal article" date="2020" name="Nat. Commun.">
        <title>Large-scale genome sequencing of mycorrhizal fungi provides insights into the early evolution of symbiotic traits.</title>
        <authorList>
            <person name="Miyauchi S."/>
            <person name="Kiss E."/>
            <person name="Kuo A."/>
            <person name="Drula E."/>
            <person name="Kohler A."/>
            <person name="Sanchez-Garcia M."/>
            <person name="Morin E."/>
            <person name="Andreopoulos B."/>
            <person name="Barry K.W."/>
            <person name="Bonito G."/>
            <person name="Buee M."/>
            <person name="Carver A."/>
            <person name="Chen C."/>
            <person name="Cichocki N."/>
            <person name="Clum A."/>
            <person name="Culley D."/>
            <person name="Crous P.W."/>
            <person name="Fauchery L."/>
            <person name="Girlanda M."/>
            <person name="Hayes R.D."/>
            <person name="Keri Z."/>
            <person name="LaButti K."/>
            <person name="Lipzen A."/>
            <person name="Lombard V."/>
            <person name="Magnuson J."/>
            <person name="Maillard F."/>
            <person name="Murat C."/>
            <person name="Nolan M."/>
            <person name="Ohm R.A."/>
            <person name="Pangilinan J."/>
            <person name="Pereira M.F."/>
            <person name="Perotto S."/>
            <person name="Peter M."/>
            <person name="Pfister S."/>
            <person name="Riley R."/>
            <person name="Sitrit Y."/>
            <person name="Stielow J.B."/>
            <person name="Szollosi G."/>
            <person name="Zifcakova L."/>
            <person name="Stursova M."/>
            <person name="Spatafora J.W."/>
            <person name="Tedersoo L."/>
            <person name="Vaario L.M."/>
            <person name="Yamada A."/>
            <person name="Yan M."/>
            <person name="Wang P."/>
            <person name="Xu J."/>
            <person name="Bruns T."/>
            <person name="Baldrian P."/>
            <person name="Vilgalys R."/>
            <person name="Dunand C."/>
            <person name="Henrissat B."/>
            <person name="Grigoriev I.V."/>
            <person name="Hibbett D."/>
            <person name="Nagy L.G."/>
            <person name="Martin F.M."/>
        </authorList>
    </citation>
    <scope>NUCLEOTIDE SEQUENCE</scope>
    <source>
        <strain evidence="4">UH-Tt-Lm1</strain>
    </source>
</reference>
<dbReference type="PANTHER" id="PTHR23325">
    <property type="entry name" value="SERUM RESPONSE FACTOR-BINDING"/>
    <property type="match status" value="1"/>
</dbReference>
<protein>
    <submittedName>
        <fullName evidence="4">Bud-site selection protein</fullName>
    </submittedName>
</protein>
<feature type="region of interest" description="Disordered" evidence="2">
    <location>
        <begin position="206"/>
        <end position="474"/>
    </location>
</feature>
<dbReference type="GO" id="GO:0030686">
    <property type="term" value="C:90S preribosome"/>
    <property type="evidence" value="ECO:0007669"/>
    <property type="project" value="TreeGrafter"/>
</dbReference>
<evidence type="ECO:0000313" key="5">
    <source>
        <dbReference type="Proteomes" id="UP000736335"/>
    </source>
</evidence>
<dbReference type="OrthoDB" id="3364872at2759"/>
<reference evidence="4" key="2">
    <citation type="submission" date="2020-11" db="EMBL/GenBank/DDBJ databases">
        <authorList>
            <consortium name="DOE Joint Genome Institute"/>
            <person name="Kuo A."/>
            <person name="Miyauchi S."/>
            <person name="Kiss E."/>
            <person name="Drula E."/>
            <person name="Kohler A."/>
            <person name="Sanchez-Garcia M."/>
            <person name="Andreopoulos B."/>
            <person name="Barry K.W."/>
            <person name="Bonito G."/>
            <person name="Buee M."/>
            <person name="Carver A."/>
            <person name="Chen C."/>
            <person name="Cichocki N."/>
            <person name="Clum A."/>
            <person name="Culley D."/>
            <person name="Crous P.W."/>
            <person name="Fauchery L."/>
            <person name="Girlanda M."/>
            <person name="Hayes R."/>
            <person name="Keri Z."/>
            <person name="Labutti K."/>
            <person name="Lipzen A."/>
            <person name="Lombard V."/>
            <person name="Magnuson J."/>
            <person name="Maillard F."/>
            <person name="Morin E."/>
            <person name="Murat C."/>
            <person name="Nolan M."/>
            <person name="Ohm R."/>
            <person name="Pangilinan J."/>
            <person name="Pereira M."/>
            <person name="Perotto S."/>
            <person name="Peter M."/>
            <person name="Riley R."/>
            <person name="Sitrit Y."/>
            <person name="Stielow B."/>
            <person name="Szollosi G."/>
            <person name="Zifcakova L."/>
            <person name="Stursova M."/>
            <person name="Spatafora J.W."/>
            <person name="Tedersoo L."/>
            <person name="Vaario L.-M."/>
            <person name="Yamada A."/>
            <person name="Yan M."/>
            <person name="Wang P."/>
            <person name="Xu J."/>
            <person name="Bruns T."/>
            <person name="Baldrian P."/>
            <person name="Vilgalys R."/>
            <person name="Henrissat B."/>
            <person name="Grigoriev I.V."/>
            <person name="Hibbett D."/>
            <person name="Nagy L.G."/>
            <person name="Martin F.M."/>
        </authorList>
    </citation>
    <scope>NUCLEOTIDE SEQUENCE</scope>
    <source>
        <strain evidence="4">UH-Tt-Lm1</strain>
    </source>
</reference>
<feature type="compositionally biased region" description="Basic residues" evidence="2">
    <location>
        <begin position="346"/>
        <end position="356"/>
    </location>
</feature>
<dbReference type="InterPro" id="IPR037393">
    <property type="entry name" value="Bud22/SRFB1"/>
</dbReference>
<evidence type="ECO:0000259" key="3">
    <source>
        <dbReference type="Pfam" id="PF09073"/>
    </source>
</evidence>
<dbReference type="InterPro" id="IPR015158">
    <property type="entry name" value="Bud22_dom"/>
</dbReference>
<name>A0A9P6H6M1_9AGAM</name>
<evidence type="ECO:0000256" key="1">
    <source>
        <dbReference type="ARBA" id="ARBA00023054"/>
    </source>
</evidence>
<gene>
    <name evidence="4" type="ORF">BJ322DRAFT_1112991</name>
</gene>
<feature type="compositionally biased region" description="Polar residues" evidence="2">
    <location>
        <begin position="227"/>
        <end position="251"/>
    </location>
</feature>
<dbReference type="PANTHER" id="PTHR23325:SF1">
    <property type="entry name" value="SERUM RESPONSE FACTOR-BINDING PROTEIN 1"/>
    <property type="match status" value="1"/>
</dbReference>
<evidence type="ECO:0000313" key="4">
    <source>
        <dbReference type="EMBL" id="KAF9780333.1"/>
    </source>
</evidence>
<organism evidence="4 5">
    <name type="scientific">Thelephora terrestris</name>
    <dbReference type="NCBI Taxonomy" id="56493"/>
    <lineage>
        <taxon>Eukaryota</taxon>
        <taxon>Fungi</taxon>
        <taxon>Dikarya</taxon>
        <taxon>Basidiomycota</taxon>
        <taxon>Agaricomycotina</taxon>
        <taxon>Agaricomycetes</taxon>
        <taxon>Thelephorales</taxon>
        <taxon>Thelephoraceae</taxon>
        <taxon>Thelephora</taxon>
    </lineage>
</organism>
<proteinExistence type="predicted"/>
<feature type="compositionally biased region" description="Basic and acidic residues" evidence="2">
    <location>
        <begin position="372"/>
        <end position="395"/>
    </location>
</feature>